<evidence type="ECO:0000313" key="2">
    <source>
        <dbReference type="Proteomes" id="UP000465778"/>
    </source>
</evidence>
<dbReference type="AlphaFoldDB" id="A0A380X8N6"/>
<accession>A0A380X8N6</accession>
<organism evidence="1 2">
    <name type="scientific">Cytobacillus firmus</name>
    <name type="common">Bacillus firmus</name>
    <dbReference type="NCBI Taxonomy" id="1399"/>
    <lineage>
        <taxon>Bacteria</taxon>
        <taxon>Bacillati</taxon>
        <taxon>Bacillota</taxon>
        <taxon>Bacilli</taxon>
        <taxon>Bacillales</taxon>
        <taxon>Bacillaceae</taxon>
        <taxon>Cytobacillus</taxon>
    </lineage>
</organism>
<proteinExistence type="predicted"/>
<dbReference type="Proteomes" id="UP000465778">
    <property type="component" value="Unassembled WGS sequence"/>
</dbReference>
<sequence length="79" mass="8594">MARNNSKRKTNECPVKRATAYKTRKEGQALILKELKWSIFAVVLILGIILLYQAGVDLKLVADIVAASGLGDIGTRLAP</sequence>
<protein>
    <submittedName>
        <fullName evidence="1">Uncharacterized protein</fullName>
    </submittedName>
</protein>
<name>A0A380X8N6_CYTFI</name>
<dbReference type="RefSeq" id="WP_115596642.1">
    <property type="nucleotide sequence ID" value="NZ_JABVDD010000068.1"/>
</dbReference>
<evidence type="ECO:0000313" key="1">
    <source>
        <dbReference type="EMBL" id="KAF0821299.1"/>
    </source>
</evidence>
<dbReference type="EMBL" id="VDEM01000126">
    <property type="protein sequence ID" value="KAF0821299.1"/>
    <property type="molecule type" value="Genomic_DNA"/>
</dbReference>
<dbReference type="OrthoDB" id="9925293at2"/>
<comment type="caution">
    <text evidence="1">The sequence shown here is derived from an EMBL/GenBank/DDBJ whole genome shotgun (WGS) entry which is preliminary data.</text>
</comment>
<gene>
    <name evidence="1" type="ORF">KIS1582_4994</name>
</gene>
<reference evidence="1 2" key="1">
    <citation type="journal article" date="2020" name="G3 (Bethesda)">
        <title>Whole Genome Sequencing and Comparative Genomics of Two Nematicidal Bacillus Strains Reveals a Wide Range of Possible Virulence Factors.</title>
        <authorList>
            <person name="Susic N."/>
            <person name="Janezic S."/>
            <person name="Rupnik M."/>
            <person name="Geric Stare B."/>
        </authorList>
    </citation>
    <scope>NUCLEOTIDE SEQUENCE [LARGE SCALE GENOMIC DNA]</scope>
    <source>
        <strain evidence="1 2">I-1582</strain>
    </source>
</reference>